<dbReference type="OrthoDB" id="9974981at2759"/>
<evidence type="ECO:0000256" key="1">
    <source>
        <dbReference type="ARBA" id="ARBA00022857"/>
    </source>
</evidence>
<keyword evidence="2" id="KW-0560">Oxidoreductase</keyword>
<dbReference type="PANTHER" id="PTHR47706">
    <property type="entry name" value="NMRA-LIKE FAMILY PROTEIN"/>
    <property type="match status" value="1"/>
</dbReference>
<dbReference type="InterPro" id="IPR036291">
    <property type="entry name" value="NAD(P)-bd_dom_sf"/>
</dbReference>
<evidence type="ECO:0000313" key="4">
    <source>
        <dbReference type="Proteomes" id="UP000027920"/>
    </source>
</evidence>
<dbReference type="InterPro" id="IPR051609">
    <property type="entry name" value="NmrA/Isoflavone_reductase-like"/>
</dbReference>
<protein>
    <recommendedName>
        <fullName evidence="5">NmrA-like domain-containing protein</fullName>
    </recommendedName>
</protein>
<dbReference type="GeneID" id="25276652"/>
<gene>
    <name evidence="3" type="ORF">A1O9_01706</name>
</gene>
<dbReference type="GO" id="GO:0016491">
    <property type="term" value="F:oxidoreductase activity"/>
    <property type="evidence" value="ECO:0007669"/>
    <property type="project" value="UniProtKB-KW"/>
</dbReference>
<comment type="caution">
    <text evidence="3">The sequence shown here is derived from an EMBL/GenBank/DDBJ whole genome shotgun (WGS) entry which is preliminary data.</text>
</comment>
<dbReference type="EMBL" id="AMGV01000001">
    <property type="protein sequence ID" value="KEF63728.1"/>
    <property type="molecule type" value="Genomic_DNA"/>
</dbReference>
<name>A0A072PWJ5_9EURO</name>
<dbReference type="Gene3D" id="3.40.50.720">
    <property type="entry name" value="NAD(P)-binding Rossmann-like Domain"/>
    <property type="match status" value="1"/>
</dbReference>
<dbReference type="AlphaFoldDB" id="A0A072PWJ5"/>
<reference evidence="3 4" key="1">
    <citation type="submission" date="2013-03" db="EMBL/GenBank/DDBJ databases">
        <title>The Genome Sequence of Exophiala aquamarina CBS 119918.</title>
        <authorList>
            <consortium name="The Broad Institute Genomics Platform"/>
            <person name="Cuomo C."/>
            <person name="de Hoog S."/>
            <person name="Gorbushina A."/>
            <person name="Walker B."/>
            <person name="Young S.K."/>
            <person name="Zeng Q."/>
            <person name="Gargeya S."/>
            <person name="Fitzgerald M."/>
            <person name="Haas B."/>
            <person name="Abouelleil A."/>
            <person name="Allen A.W."/>
            <person name="Alvarado L."/>
            <person name="Arachchi H.M."/>
            <person name="Berlin A.M."/>
            <person name="Chapman S.B."/>
            <person name="Gainer-Dewar J."/>
            <person name="Goldberg J."/>
            <person name="Griggs A."/>
            <person name="Gujja S."/>
            <person name="Hansen M."/>
            <person name="Howarth C."/>
            <person name="Imamovic A."/>
            <person name="Ireland A."/>
            <person name="Larimer J."/>
            <person name="McCowan C."/>
            <person name="Murphy C."/>
            <person name="Pearson M."/>
            <person name="Poon T.W."/>
            <person name="Priest M."/>
            <person name="Roberts A."/>
            <person name="Saif S."/>
            <person name="Shea T."/>
            <person name="Sisk P."/>
            <person name="Sykes S."/>
            <person name="Wortman J."/>
            <person name="Nusbaum C."/>
            <person name="Birren B."/>
        </authorList>
    </citation>
    <scope>NUCLEOTIDE SEQUENCE [LARGE SCALE GENOMIC DNA]</scope>
    <source>
        <strain evidence="3 4">CBS 119918</strain>
    </source>
</reference>
<dbReference type="VEuPathDB" id="FungiDB:A1O9_01706"/>
<evidence type="ECO:0008006" key="5">
    <source>
        <dbReference type="Google" id="ProtNLM"/>
    </source>
</evidence>
<accession>A0A072PWJ5</accession>
<dbReference type="RefSeq" id="XP_013266318.1">
    <property type="nucleotide sequence ID" value="XM_013410864.1"/>
</dbReference>
<dbReference type="PANTHER" id="PTHR47706:SF9">
    <property type="entry name" value="NMRA-LIKE DOMAIN-CONTAINING PROTEIN-RELATED"/>
    <property type="match status" value="1"/>
</dbReference>
<dbReference type="SUPFAM" id="SSF51735">
    <property type="entry name" value="NAD(P)-binding Rossmann-fold domains"/>
    <property type="match status" value="1"/>
</dbReference>
<dbReference type="Gene3D" id="3.90.25.10">
    <property type="entry name" value="UDP-galactose 4-epimerase, domain 1"/>
    <property type="match status" value="1"/>
</dbReference>
<dbReference type="HOGENOM" id="CLU_044876_3_3_1"/>
<evidence type="ECO:0000256" key="2">
    <source>
        <dbReference type="ARBA" id="ARBA00023002"/>
    </source>
</evidence>
<proteinExistence type="predicted"/>
<dbReference type="STRING" id="1182545.A0A072PWJ5"/>
<dbReference type="Proteomes" id="UP000027920">
    <property type="component" value="Unassembled WGS sequence"/>
</dbReference>
<evidence type="ECO:0000313" key="3">
    <source>
        <dbReference type="EMBL" id="KEF63728.1"/>
    </source>
</evidence>
<sequence length="221" mass="25253">MHLQYRFIYAVLAAKVKQYIATEFGLDVLPDWLVELRPMLCIKHDMRDYLILKEPEGLEWIAVVCNVVFEMGVMSSFFGLYWDERKVVLIDGGKIKWVATTLDTVALATVRAIEKEGEEKTRNRILLVQDFRTSQSEISAKVAEKTGKNGWTVEEVKYDQWLEEAKDAARKGDHIGLSKLTFGTVLLGSKWEEREEFVHGLLELPANQFDVAIGEVLKDVS</sequence>
<keyword evidence="4" id="KW-1185">Reference proteome</keyword>
<organism evidence="3 4">
    <name type="scientific">Exophiala aquamarina CBS 119918</name>
    <dbReference type="NCBI Taxonomy" id="1182545"/>
    <lineage>
        <taxon>Eukaryota</taxon>
        <taxon>Fungi</taxon>
        <taxon>Dikarya</taxon>
        <taxon>Ascomycota</taxon>
        <taxon>Pezizomycotina</taxon>
        <taxon>Eurotiomycetes</taxon>
        <taxon>Chaetothyriomycetidae</taxon>
        <taxon>Chaetothyriales</taxon>
        <taxon>Herpotrichiellaceae</taxon>
        <taxon>Exophiala</taxon>
    </lineage>
</organism>
<keyword evidence="1" id="KW-0521">NADP</keyword>